<evidence type="ECO:0000313" key="9">
    <source>
        <dbReference type="EMBL" id="PYE84886.1"/>
    </source>
</evidence>
<dbReference type="InterPro" id="IPR003593">
    <property type="entry name" value="AAA+_ATPase"/>
</dbReference>
<evidence type="ECO:0000259" key="8">
    <source>
        <dbReference type="PROSITE" id="PS50893"/>
    </source>
</evidence>
<dbReference type="PANTHER" id="PTHR43297">
    <property type="entry name" value="OLIGOPEPTIDE TRANSPORT ATP-BINDING PROTEIN APPD"/>
    <property type="match status" value="1"/>
</dbReference>
<keyword evidence="10" id="KW-1185">Reference proteome</keyword>
<dbReference type="GO" id="GO:0005886">
    <property type="term" value="C:plasma membrane"/>
    <property type="evidence" value="ECO:0007669"/>
    <property type="project" value="UniProtKB-SubCell"/>
</dbReference>
<evidence type="ECO:0000256" key="2">
    <source>
        <dbReference type="ARBA" id="ARBA00005417"/>
    </source>
</evidence>
<sequence>MIRVEGLSAALPQGQALRDVSLSVARGERLGLVGESGSGKSMLGLALMGMVPDAAQLSGRIALDGQDMTGATEAAWQPLRARKVAMIFQEPMTALDPLVRIGETVMEPLILHLKMRRRDARARALDLLAETGLTEPEAKMRQYPHQLSGGQRQRVLIALALACDPGVLIADEPTTALDAQIALRITDLLVRLSRDRGMALIFISHDLAAVARATERLAVMYGGDLVETGATAEVLANPRHPYTQGLIAARPRPDPAMIRKRLPVIPGTVPTLGDLPRGCRFAGRCAAELPRCAGTRPAPWPTASGQAACHLLEPAP</sequence>
<gene>
    <name evidence="9" type="ORF">DFP88_102690</name>
</gene>
<dbReference type="PROSITE" id="PS50893">
    <property type="entry name" value="ABC_TRANSPORTER_2"/>
    <property type="match status" value="1"/>
</dbReference>
<name>A0A318SWX2_9RHOB</name>
<dbReference type="SUPFAM" id="SSF52540">
    <property type="entry name" value="P-loop containing nucleoside triphosphate hydrolases"/>
    <property type="match status" value="1"/>
</dbReference>
<comment type="caution">
    <text evidence="9">The sequence shown here is derived from an EMBL/GenBank/DDBJ whole genome shotgun (WGS) entry which is preliminary data.</text>
</comment>
<dbReference type="CDD" id="cd03257">
    <property type="entry name" value="ABC_NikE_OppD_transporters"/>
    <property type="match status" value="1"/>
</dbReference>
<reference evidence="9 10" key="1">
    <citation type="submission" date="2018-06" db="EMBL/GenBank/DDBJ databases">
        <title>Genomic Encyclopedia of Type Strains, Phase III (KMG-III): the genomes of soil and plant-associated and newly described type strains.</title>
        <authorList>
            <person name="Whitman W."/>
        </authorList>
    </citation>
    <scope>NUCLEOTIDE SEQUENCE [LARGE SCALE GENOMIC DNA]</scope>
    <source>
        <strain evidence="9 10">CECT 9025</strain>
    </source>
</reference>
<dbReference type="RefSeq" id="WP_110813925.1">
    <property type="nucleotide sequence ID" value="NZ_QJTE01000002.1"/>
</dbReference>
<protein>
    <submittedName>
        <fullName evidence="9">Peptide/nickel transport system ATP-binding protein</fullName>
    </submittedName>
</protein>
<evidence type="ECO:0000313" key="10">
    <source>
        <dbReference type="Proteomes" id="UP000248311"/>
    </source>
</evidence>
<evidence type="ECO:0000256" key="7">
    <source>
        <dbReference type="ARBA" id="ARBA00023136"/>
    </source>
</evidence>
<evidence type="ECO:0000256" key="1">
    <source>
        <dbReference type="ARBA" id="ARBA00004417"/>
    </source>
</evidence>
<dbReference type="NCBIfam" id="TIGR01727">
    <property type="entry name" value="oligo_HPY"/>
    <property type="match status" value="1"/>
</dbReference>
<keyword evidence="6 9" id="KW-0067">ATP-binding</keyword>
<dbReference type="Gene3D" id="3.40.50.300">
    <property type="entry name" value="P-loop containing nucleotide triphosphate hydrolases"/>
    <property type="match status" value="1"/>
</dbReference>
<dbReference type="Proteomes" id="UP000248311">
    <property type="component" value="Unassembled WGS sequence"/>
</dbReference>
<comment type="subcellular location">
    <subcellularLocation>
        <location evidence="1">Cell inner membrane</location>
        <topology evidence="1">Peripheral membrane protein</topology>
    </subcellularLocation>
</comment>
<dbReference type="PROSITE" id="PS00211">
    <property type="entry name" value="ABC_TRANSPORTER_1"/>
    <property type="match status" value="1"/>
</dbReference>
<evidence type="ECO:0000256" key="5">
    <source>
        <dbReference type="ARBA" id="ARBA00022741"/>
    </source>
</evidence>
<dbReference type="AlphaFoldDB" id="A0A318SWX2"/>
<keyword evidence="4" id="KW-1003">Cell membrane</keyword>
<dbReference type="InterPro" id="IPR027417">
    <property type="entry name" value="P-loop_NTPase"/>
</dbReference>
<dbReference type="SMART" id="SM00382">
    <property type="entry name" value="AAA"/>
    <property type="match status" value="1"/>
</dbReference>
<dbReference type="InterPro" id="IPR013563">
    <property type="entry name" value="Oligopep_ABC_C"/>
</dbReference>
<evidence type="ECO:0000256" key="3">
    <source>
        <dbReference type="ARBA" id="ARBA00022448"/>
    </source>
</evidence>
<evidence type="ECO:0000256" key="6">
    <source>
        <dbReference type="ARBA" id="ARBA00022840"/>
    </source>
</evidence>
<accession>A0A318SWX2</accession>
<dbReference type="Pfam" id="PF00005">
    <property type="entry name" value="ABC_tran"/>
    <property type="match status" value="1"/>
</dbReference>
<dbReference type="GO" id="GO:0055085">
    <property type="term" value="P:transmembrane transport"/>
    <property type="evidence" value="ECO:0007669"/>
    <property type="project" value="UniProtKB-ARBA"/>
</dbReference>
<keyword evidence="5" id="KW-0547">Nucleotide-binding</keyword>
<feature type="domain" description="ABC transporter" evidence="8">
    <location>
        <begin position="2"/>
        <end position="247"/>
    </location>
</feature>
<dbReference type="InterPro" id="IPR050388">
    <property type="entry name" value="ABC_Ni/Peptide_Import"/>
</dbReference>
<dbReference type="Pfam" id="PF08352">
    <property type="entry name" value="oligo_HPY"/>
    <property type="match status" value="1"/>
</dbReference>
<dbReference type="GO" id="GO:0015833">
    <property type="term" value="P:peptide transport"/>
    <property type="evidence" value="ECO:0007669"/>
    <property type="project" value="InterPro"/>
</dbReference>
<keyword evidence="3" id="KW-0813">Transport</keyword>
<dbReference type="FunFam" id="3.40.50.300:FF:000016">
    <property type="entry name" value="Oligopeptide ABC transporter ATP-binding component"/>
    <property type="match status" value="1"/>
</dbReference>
<dbReference type="EMBL" id="QJTE01000002">
    <property type="protein sequence ID" value="PYE84886.1"/>
    <property type="molecule type" value="Genomic_DNA"/>
</dbReference>
<dbReference type="GO" id="GO:0005524">
    <property type="term" value="F:ATP binding"/>
    <property type="evidence" value="ECO:0007669"/>
    <property type="project" value="UniProtKB-KW"/>
</dbReference>
<organism evidence="9 10">
    <name type="scientific">Pseudoroseicyclus aestuarii</name>
    <dbReference type="NCBI Taxonomy" id="1795041"/>
    <lineage>
        <taxon>Bacteria</taxon>
        <taxon>Pseudomonadati</taxon>
        <taxon>Pseudomonadota</taxon>
        <taxon>Alphaproteobacteria</taxon>
        <taxon>Rhodobacterales</taxon>
        <taxon>Paracoccaceae</taxon>
        <taxon>Pseudoroseicyclus</taxon>
    </lineage>
</organism>
<keyword evidence="7" id="KW-0472">Membrane</keyword>
<dbReference type="OrthoDB" id="9782308at2"/>
<dbReference type="InterPro" id="IPR003439">
    <property type="entry name" value="ABC_transporter-like_ATP-bd"/>
</dbReference>
<proteinExistence type="inferred from homology"/>
<evidence type="ECO:0000256" key="4">
    <source>
        <dbReference type="ARBA" id="ARBA00022475"/>
    </source>
</evidence>
<dbReference type="PANTHER" id="PTHR43297:SF2">
    <property type="entry name" value="DIPEPTIDE TRANSPORT ATP-BINDING PROTEIN DPPD"/>
    <property type="match status" value="1"/>
</dbReference>
<dbReference type="GO" id="GO:0016887">
    <property type="term" value="F:ATP hydrolysis activity"/>
    <property type="evidence" value="ECO:0007669"/>
    <property type="project" value="InterPro"/>
</dbReference>
<comment type="similarity">
    <text evidence="2">Belongs to the ABC transporter superfamily.</text>
</comment>
<dbReference type="InterPro" id="IPR017871">
    <property type="entry name" value="ABC_transporter-like_CS"/>
</dbReference>